<accession>A0A2T4C6W3</accession>
<keyword evidence="3" id="KW-1185">Reference proteome</keyword>
<reference evidence="2 3" key="1">
    <citation type="submission" date="2016-07" db="EMBL/GenBank/DDBJ databases">
        <title>Multiple horizontal gene transfer events from other fungi enriched the ability of initially mycotrophic Trichoderma (Ascomycota) to feed on dead plant biomass.</title>
        <authorList>
            <consortium name="DOE Joint Genome Institute"/>
            <person name="Aerts A."/>
            <person name="Atanasova L."/>
            <person name="Chenthamara K."/>
            <person name="Zhang J."/>
            <person name="Grujic M."/>
            <person name="Henrissat B."/>
            <person name="Kuo A."/>
            <person name="Salamov A."/>
            <person name="Lipzen A."/>
            <person name="Labutti K."/>
            <person name="Barry K."/>
            <person name="Miao Y."/>
            <person name="Rahimi M.J."/>
            <person name="Shen Q."/>
            <person name="Grigoriev I.V."/>
            <person name="Kubicek C.P."/>
            <person name="Druzhinina I.S."/>
        </authorList>
    </citation>
    <scope>NUCLEOTIDE SEQUENCE [LARGE SCALE GENOMIC DNA]</scope>
    <source>
        <strain evidence="2 3">ATCC 18648</strain>
    </source>
</reference>
<name>A0A2T4C6W3_TRILO</name>
<proteinExistence type="predicted"/>
<feature type="compositionally biased region" description="Basic and acidic residues" evidence="1">
    <location>
        <begin position="171"/>
        <end position="182"/>
    </location>
</feature>
<dbReference type="EMBL" id="KZ679130">
    <property type="protein sequence ID" value="PTB77283.1"/>
    <property type="molecule type" value="Genomic_DNA"/>
</dbReference>
<evidence type="ECO:0000256" key="1">
    <source>
        <dbReference type="SAM" id="MobiDB-lite"/>
    </source>
</evidence>
<feature type="region of interest" description="Disordered" evidence="1">
    <location>
        <begin position="162"/>
        <end position="182"/>
    </location>
</feature>
<organism evidence="2 3">
    <name type="scientific">Trichoderma longibrachiatum ATCC 18648</name>
    <dbReference type="NCBI Taxonomy" id="983965"/>
    <lineage>
        <taxon>Eukaryota</taxon>
        <taxon>Fungi</taxon>
        <taxon>Dikarya</taxon>
        <taxon>Ascomycota</taxon>
        <taxon>Pezizomycotina</taxon>
        <taxon>Sordariomycetes</taxon>
        <taxon>Hypocreomycetidae</taxon>
        <taxon>Hypocreales</taxon>
        <taxon>Hypocreaceae</taxon>
        <taxon>Trichoderma</taxon>
    </lineage>
</organism>
<sequence>MQIRYLYCTGTDTTLLALAGTCTASTPFTDNPSAVILPFDSLHLVLQKRASSSYLIRTNPGSSPLGTYLTDWTSASAAWRWALANRQTIPDIGFWGQPISHATPSLHRAPLTTGRLILLRDWLLLEHADRRPLDDDSGLTQQDFLLSSEKLCLRPQPLLAYDRSPSLLFPPRERREQKGNKS</sequence>
<dbReference type="AlphaFoldDB" id="A0A2T4C6W3"/>
<evidence type="ECO:0000313" key="3">
    <source>
        <dbReference type="Proteomes" id="UP000240760"/>
    </source>
</evidence>
<evidence type="ECO:0000313" key="2">
    <source>
        <dbReference type="EMBL" id="PTB77283.1"/>
    </source>
</evidence>
<protein>
    <submittedName>
        <fullName evidence="2">Uncharacterized protein</fullName>
    </submittedName>
</protein>
<dbReference type="Proteomes" id="UP000240760">
    <property type="component" value="Unassembled WGS sequence"/>
</dbReference>
<gene>
    <name evidence="2" type="ORF">M440DRAFT_1208222</name>
</gene>